<dbReference type="SUPFAM" id="SSF89872">
    <property type="entry name" value="Inhibitor of vertebrate lysozyme, Ivy"/>
    <property type="match status" value="1"/>
</dbReference>
<reference evidence="1 2" key="1">
    <citation type="submission" date="2022-12" db="EMBL/GenBank/DDBJ databases">
        <title>Complete genome sequencing of Dickeya lacustris type strain LMG30899.</title>
        <authorList>
            <person name="Dobhal S."/>
            <person name="Arizala D."/>
            <person name="Arif M."/>
        </authorList>
    </citation>
    <scope>NUCLEOTIDE SEQUENCE [LARGE SCALE GENOMIC DNA]</scope>
    <source>
        <strain evidence="1 2">LMG30899</strain>
    </source>
</reference>
<dbReference type="EMBL" id="CP114280">
    <property type="protein sequence ID" value="WFN55158.1"/>
    <property type="molecule type" value="Genomic_DNA"/>
</dbReference>
<protein>
    <submittedName>
        <fullName evidence="1">Ivy family c-type lysozyme inhibitor</fullName>
    </submittedName>
</protein>
<dbReference type="Pfam" id="PF08816">
    <property type="entry name" value="Ivy"/>
    <property type="match status" value="1"/>
</dbReference>
<name>A0ABY8G5D3_9GAMM</name>
<dbReference type="InterPro" id="IPR036501">
    <property type="entry name" value="Inhibitor_vert_lysozyme_sf"/>
</dbReference>
<dbReference type="RefSeq" id="WP_164512962.1">
    <property type="nucleotide sequence ID" value="NZ_CP114280.1"/>
</dbReference>
<sequence>MKLECRRISRVCLLSLLFLSAYGYAEGKIITAKQAIGCDKAAPLSSDNACPYPFDVERADATFRTTLSKAMRKAGLGKLWDNGGALRGPQTPLEPVTVSGVTWLRASSCEQHNCGDHHIVYLYQPEKAAFVALYNKGDKQLVIGKPDAAQLSALQSQ</sequence>
<dbReference type="Proteomes" id="UP001219630">
    <property type="component" value="Chromosome"/>
</dbReference>
<organism evidence="1 2">
    <name type="scientific">Dickeya lacustris</name>
    <dbReference type="NCBI Taxonomy" id="2259638"/>
    <lineage>
        <taxon>Bacteria</taxon>
        <taxon>Pseudomonadati</taxon>
        <taxon>Pseudomonadota</taxon>
        <taxon>Gammaproteobacteria</taxon>
        <taxon>Enterobacterales</taxon>
        <taxon>Pectobacteriaceae</taxon>
        <taxon>Dickeya</taxon>
    </lineage>
</organism>
<accession>A0ABY8G5D3</accession>
<dbReference type="Gene3D" id="3.40.1420.10">
    <property type="entry name" value="Inhibitor of vertebrate lysozyme"/>
    <property type="match status" value="1"/>
</dbReference>
<gene>
    <name evidence="1" type="ORF">O1Q98_16240</name>
</gene>
<proteinExistence type="predicted"/>
<evidence type="ECO:0000313" key="1">
    <source>
        <dbReference type="EMBL" id="WFN55158.1"/>
    </source>
</evidence>
<keyword evidence="2" id="KW-1185">Reference proteome</keyword>
<evidence type="ECO:0000313" key="2">
    <source>
        <dbReference type="Proteomes" id="UP001219630"/>
    </source>
</evidence>